<proteinExistence type="predicted"/>
<organism evidence="1 2">
    <name type="scientific">Palleronia abyssalis</name>
    <dbReference type="NCBI Taxonomy" id="1501240"/>
    <lineage>
        <taxon>Bacteria</taxon>
        <taxon>Pseudomonadati</taxon>
        <taxon>Pseudomonadota</taxon>
        <taxon>Alphaproteobacteria</taxon>
        <taxon>Rhodobacterales</taxon>
        <taxon>Roseobacteraceae</taxon>
        <taxon>Palleronia</taxon>
    </lineage>
</organism>
<dbReference type="InterPro" id="IPR039498">
    <property type="entry name" value="NTP_transf_5"/>
</dbReference>
<dbReference type="EMBL" id="ONZF01000009">
    <property type="protein sequence ID" value="SPJ25539.1"/>
    <property type="molecule type" value="Genomic_DNA"/>
</dbReference>
<gene>
    <name evidence="1" type="ORF">PAA8504_03390</name>
</gene>
<evidence type="ECO:0000313" key="2">
    <source>
        <dbReference type="Proteomes" id="UP000244912"/>
    </source>
</evidence>
<name>A0A2R8BZJ0_9RHOB</name>
<keyword evidence="2" id="KW-1185">Reference proteome</keyword>
<reference evidence="1 2" key="1">
    <citation type="submission" date="2018-03" db="EMBL/GenBank/DDBJ databases">
        <authorList>
            <person name="Keele B.F."/>
        </authorList>
    </citation>
    <scope>NUCLEOTIDE SEQUENCE [LARGE SCALE GENOMIC DNA]</scope>
    <source>
        <strain evidence="1 2">CECT 8504</strain>
    </source>
</reference>
<dbReference type="OrthoDB" id="8093269at2"/>
<dbReference type="AlphaFoldDB" id="A0A2R8BZJ0"/>
<dbReference type="Pfam" id="PF14907">
    <property type="entry name" value="NTP_transf_5"/>
    <property type="match status" value="1"/>
</dbReference>
<protein>
    <submittedName>
        <fullName evidence="1">Uncharacterized protein</fullName>
    </submittedName>
</protein>
<evidence type="ECO:0000313" key="1">
    <source>
        <dbReference type="EMBL" id="SPJ25539.1"/>
    </source>
</evidence>
<dbReference type="RefSeq" id="WP_108895334.1">
    <property type="nucleotide sequence ID" value="NZ_ONZF01000009.1"/>
</dbReference>
<sequence>MTFAPFQYAKVAGESCDGEVAYTLFATRSPTGKPQAPPSPGSIDPERLFELARLNKVIPILPTHPQDLPEGCGELASRIALVRLRTLALNRRGLLEGMRVSGLLRDAGIEHCHLKGPPQQIALYGTYARKPSADIDILVRPKDRKDAITLLRKAGFEKTERNLSFWWTHFLEEIHLTRPDHEAVLDLHHGLGQAGLPRPLTPDRFIDRRVEIEAEGTIVETPCAVDCCLLGAITIAKAFRAHEPMLAAVLDLRAALHALDPCQLRALPDTARKAGLEKTLALSLRILDAVHAGSLPRPIAPPRTPFSGLGVEDLRRMAITPWVPGLPWPRQRIILFELCGEDYLGFGRESLRLILSNLFRSILTMAPARKRKTR</sequence>
<accession>A0A2R8BZJ0</accession>
<dbReference type="Proteomes" id="UP000244912">
    <property type="component" value="Unassembled WGS sequence"/>
</dbReference>